<dbReference type="KEGG" id="mbr:MONBRDRAFT_39279"/>
<sequence length="518" mass="56194">MAQHMEHHEVETNYAPVMYPDVLIICAKVEERNDAFAAIRDLQRERPDANVEVIGDLNANRVSLGGNELVYGDLHVANGQVHAPFLDAERVTRTSSQPRVGAIGLRWVLAAGPRQGPESGAAGVATLLARLRPRAAVMLGMCAGRQRKFCLGDVVCAGAATHILEGKREGQGLVMLDRRRMEDSRAMNIARIVEQKSPKFRQHLCPRPPGLARRVMCAEFASGPMVEENGSMWKDALGRRCDAYDMEASALFTATEQYQQVFDRQFWNLGVVKGIMDFGTAASRGGEAQPTCPNGTKDSALIEYLLALHFDHASASTDEAAARFVPDKDQIATLAVRNATVAVFLGVLPAYCQQASLSAKHISLGCQFSAAKQAEKDASNLHKAYKDALMQTTAEVEAESSDGHPLLMGPVQVTQTYDAVGKQKFTLEVALTTIHGLDLPEDVAMTVRTALQNASDQQVPQSRNFAVKVMASSNVPVVMRAFSTSSTAEPVNELAATTSAEEPHPKRALLMKQELTSV</sequence>
<dbReference type="GeneID" id="5895978"/>
<dbReference type="PANTHER" id="PTHR46832:SF1">
    <property type="entry name" value="5'-METHYLTHIOADENOSINE_S-ADENOSYLHOMOCYSTEINE NUCLEOSIDASE"/>
    <property type="match status" value="1"/>
</dbReference>
<gene>
    <name evidence="1" type="ORF">MONBRDRAFT_39279</name>
</gene>
<dbReference type="InterPro" id="IPR035994">
    <property type="entry name" value="Nucleoside_phosphorylase_sf"/>
</dbReference>
<organism evidence="1 2">
    <name type="scientific">Monosiga brevicollis</name>
    <name type="common">Choanoflagellate</name>
    <dbReference type="NCBI Taxonomy" id="81824"/>
    <lineage>
        <taxon>Eukaryota</taxon>
        <taxon>Choanoflagellata</taxon>
        <taxon>Craspedida</taxon>
        <taxon>Salpingoecidae</taxon>
        <taxon>Monosiga</taxon>
    </lineage>
</organism>
<dbReference type="Gene3D" id="3.40.50.1580">
    <property type="entry name" value="Nucleoside phosphorylase domain"/>
    <property type="match status" value="1"/>
</dbReference>
<evidence type="ECO:0008006" key="3">
    <source>
        <dbReference type="Google" id="ProtNLM"/>
    </source>
</evidence>
<name>A9VDG3_MONBE</name>
<dbReference type="EMBL" id="CH991587">
    <property type="protein sequence ID" value="EDQ84441.1"/>
    <property type="molecule type" value="Genomic_DNA"/>
</dbReference>
<keyword evidence="2" id="KW-1185">Reference proteome</keyword>
<dbReference type="RefSeq" id="XP_001750736.1">
    <property type="nucleotide sequence ID" value="XM_001750684.1"/>
</dbReference>
<reference evidence="1 2" key="1">
    <citation type="journal article" date="2008" name="Nature">
        <title>The genome of the choanoflagellate Monosiga brevicollis and the origin of metazoans.</title>
        <authorList>
            <consortium name="JGI Sequencing"/>
            <person name="King N."/>
            <person name="Westbrook M.J."/>
            <person name="Young S.L."/>
            <person name="Kuo A."/>
            <person name="Abedin M."/>
            <person name="Chapman J."/>
            <person name="Fairclough S."/>
            <person name="Hellsten U."/>
            <person name="Isogai Y."/>
            <person name="Letunic I."/>
            <person name="Marr M."/>
            <person name="Pincus D."/>
            <person name="Putnam N."/>
            <person name="Rokas A."/>
            <person name="Wright K.J."/>
            <person name="Zuzow R."/>
            <person name="Dirks W."/>
            <person name="Good M."/>
            <person name="Goodstein D."/>
            <person name="Lemons D."/>
            <person name="Li W."/>
            <person name="Lyons J.B."/>
            <person name="Morris A."/>
            <person name="Nichols S."/>
            <person name="Richter D.J."/>
            <person name="Salamov A."/>
            <person name="Bork P."/>
            <person name="Lim W.A."/>
            <person name="Manning G."/>
            <person name="Miller W.T."/>
            <person name="McGinnis W."/>
            <person name="Shapiro H."/>
            <person name="Tjian R."/>
            <person name="Grigoriev I.V."/>
            <person name="Rokhsar D."/>
        </authorList>
    </citation>
    <scope>NUCLEOTIDE SEQUENCE [LARGE SCALE GENOMIC DNA]</scope>
    <source>
        <strain evidence="2">MX1 / ATCC 50154</strain>
    </source>
</reference>
<accession>A9VDG3</accession>
<protein>
    <recommendedName>
        <fullName evidence="3">Nucleoside phosphorylase domain-containing protein</fullName>
    </recommendedName>
</protein>
<dbReference type="InParanoid" id="A9VDG3"/>
<dbReference type="AlphaFoldDB" id="A9VDG3"/>
<proteinExistence type="predicted"/>
<dbReference type="SUPFAM" id="SSF53167">
    <property type="entry name" value="Purine and uridine phosphorylases"/>
    <property type="match status" value="1"/>
</dbReference>
<dbReference type="GO" id="GO:0003824">
    <property type="term" value="F:catalytic activity"/>
    <property type="evidence" value="ECO:0007669"/>
    <property type="project" value="InterPro"/>
</dbReference>
<dbReference type="GO" id="GO:0009116">
    <property type="term" value="P:nucleoside metabolic process"/>
    <property type="evidence" value="ECO:0007669"/>
    <property type="project" value="InterPro"/>
</dbReference>
<evidence type="ECO:0000313" key="2">
    <source>
        <dbReference type="Proteomes" id="UP000001357"/>
    </source>
</evidence>
<dbReference type="Proteomes" id="UP000001357">
    <property type="component" value="Unassembled WGS sequence"/>
</dbReference>
<dbReference type="PANTHER" id="PTHR46832">
    <property type="entry name" value="5'-METHYLTHIOADENOSINE/S-ADENOSYLHOMOCYSTEINE NUCLEOSIDASE"/>
    <property type="match status" value="1"/>
</dbReference>
<evidence type="ECO:0000313" key="1">
    <source>
        <dbReference type="EMBL" id="EDQ84441.1"/>
    </source>
</evidence>